<feature type="domain" description="N-acetyltransferase" evidence="3">
    <location>
        <begin position="92"/>
        <end position="273"/>
    </location>
</feature>
<organism evidence="4 5">
    <name type="scientific">Streptomyces pini</name>
    <dbReference type="NCBI Taxonomy" id="1520580"/>
    <lineage>
        <taxon>Bacteria</taxon>
        <taxon>Bacillati</taxon>
        <taxon>Actinomycetota</taxon>
        <taxon>Actinomycetes</taxon>
        <taxon>Kitasatosporales</taxon>
        <taxon>Streptomycetaceae</taxon>
        <taxon>Streptomyces</taxon>
    </lineage>
</organism>
<keyword evidence="5" id="KW-1185">Reference proteome</keyword>
<evidence type="ECO:0000313" key="4">
    <source>
        <dbReference type="EMBL" id="SFK64181.1"/>
    </source>
</evidence>
<keyword evidence="1 4" id="KW-0808">Transferase</keyword>
<dbReference type="SUPFAM" id="SSF55729">
    <property type="entry name" value="Acyl-CoA N-acyltransferases (Nat)"/>
    <property type="match status" value="1"/>
</dbReference>
<keyword evidence="2 4" id="KW-0012">Acyltransferase</keyword>
<evidence type="ECO:0000313" key="5">
    <source>
        <dbReference type="Proteomes" id="UP000198928"/>
    </source>
</evidence>
<evidence type="ECO:0000256" key="1">
    <source>
        <dbReference type="ARBA" id="ARBA00022679"/>
    </source>
</evidence>
<name>A0A1I4B881_9ACTN</name>
<dbReference type="Gene3D" id="3.40.630.30">
    <property type="match status" value="1"/>
</dbReference>
<dbReference type="InterPro" id="IPR000182">
    <property type="entry name" value="GNAT_dom"/>
</dbReference>
<dbReference type="Pfam" id="PF00583">
    <property type="entry name" value="Acetyltransf_1"/>
    <property type="match status" value="1"/>
</dbReference>
<evidence type="ECO:0000256" key="2">
    <source>
        <dbReference type="ARBA" id="ARBA00023315"/>
    </source>
</evidence>
<accession>A0A1I4B881</accession>
<reference evidence="5" key="1">
    <citation type="submission" date="2016-10" db="EMBL/GenBank/DDBJ databases">
        <authorList>
            <person name="Varghese N."/>
            <person name="Submissions S."/>
        </authorList>
    </citation>
    <scope>NUCLEOTIDE SEQUENCE [LARGE SCALE GENOMIC DNA]</scope>
    <source>
        <strain evidence="5">PL19</strain>
    </source>
</reference>
<dbReference type="GO" id="GO:0016747">
    <property type="term" value="F:acyltransferase activity, transferring groups other than amino-acyl groups"/>
    <property type="evidence" value="ECO:0007669"/>
    <property type="project" value="InterPro"/>
</dbReference>
<sequence>MPFPRRPPYGGGGPRVFAVSAVRLGAATPEAPDDDGAVAPEVAWKQADHVGERLYSNAGGGLHHFLAPRWRRPNGETEAGSEGATVNGREPVRVREAAEADLEAVAALRVRGWRYAYRHLMPREYLEGMDAAAYAARRRETFAATRGTVTDLVAVDGGGRITGWAALGPCRGEDGGSGGAGCEEGEECRDGELYALYVEPERIGSGLGRALLAEVVRRADARRMRRLRLWVAEGNARARRFYAAAGFAPDGARSLSDAGGTPVAEVRYVREPAGAGLTAG</sequence>
<dbReference type="InterPro" id="IPR016181">
    <property type="entry name" value="Acyl_CoA_acyltransferase"/>
</dbReference>
<gene>
    <name evidence="4" type="ORF">SAMN05192584_107273</name>
</gene>
<dbReference type="Proteomes" id="UP000198928">
    <property type="component" value="Unassembled WGS sequence"/>
</dbReference>
<dbReference type="PANTHER" id="PTHR43877">
    <property type="entry name" value="AMINOALKYLPHOSPHONATE N-ACETYLTRANSFERASE-RELATED-RELATED"/>
    <property type="match status" value="1"/>
</dbReference>
<dbReference type="InterPro" id="IPR050832">
    <property type="entry name" value="Bact_Acetyltransf"/>
</dbReference>
<proteinExistence type="predicted"/>
<dbReference type="EMBL" id="FOSG01000007">
    <property type="protein sequence ID" value="SFK64181.1"/>
    <property type="molecule type" value="Genomic_DNA"/>
</dbReference>
<protein>
    <submittedName>
        <fullName evidence="4">L-amino acid N-acyltransferase YncA</fullName>
    </submittedName>
</protein>
<dbReference type="AlphaFoldDB" id="A0A1I4B881"/>
<evidence type="ECO:0000259" key="3">
    <source>
        <dbReference type="PROSITE" id="PS51186"/>
    </source>
</evidence>
<dbReference type="PROSITE" id="PS51186">
    <property type="entry name" value="GNAT"/>
    <property type="match status" value="1"/>
</dbReference>